<keyword evidence="4" id="KW-1185">Reference proteome</keyword>
<evidence type="ECO:0000313" key="3">
    <source>
        <dbReference type="EMBL" id="CDZ79237.1"/>
    </source>
</evidence>
<dbReference type="eggNOG" id="COG3237">
    <property type="taxonomic scope" value="Bacteria"/>
</dbReference>
<dbReference type="InterPro" id="IPR026042">
    <property type="entry name" value="YjbJ"/>
</dbReference>
<evidence type="ECO:0000259" key="2">
    <source>
        <dbReference type="Pfam" id="PF05532"/>
    </source>
</evidence>
<reference evidence="3 4" key="1">
    <citation type="submission" date="2014-06" db="EMBL/GenBank/DDBJ databases">
        <authorList>
            <person name="Urmite Genomes Urmite Genomes"/>
        </authorList>
    </citation>
    <scope>NUCLEOTIDE SEQUENCE [LARGE SCALE GENOMIC DNA]</scope>
</reference>
<dbReference type="SUPFAM" id="SSF69047">
    <property type="entry name" value="Hypothetical protein YjbJ"/>
    <property type="match status" value="1"/>
</dbReference>
<dbReference type="InterPro" id="IPR036629">
    <property type="entry name" value="YjbJ_sf"/>
</dbReference>
<dbReference type="PANTHER" id="PTHR34977:SF1">
    <property type="entry name" value="UPF0337 PROTEIN YJBJ"/>
    <property type="match status" value="1"/>
</dbReference>
<dbReference type="STRING" id="1034943.BN59_03555"/>
<dbReference type="Gene3D" id="1.10.1470.10">
    <property type="entry name" value="YjbJ"/>
    <property type="match status" value="1"/>
</dbReference>
<name>A0A078L1W7_9GAMM</name>
<gene>
    <name evidence="3" type="ORF">BN59_03555</name>
</gene>
<proteinExistence type="inferred from homology"/>
<sequence length="67" mass="8019">MNQDIFEGKWEEIKGKMKKTWGKLTDDDFKIIEGTHQEIYGKLQKHYGYSKEEAEKAVKDFQDKIKH</sequence>
<dbReference type="RefSeq" id="WP_044012434.1">
    <property type="nucleotide sequence ID" value="NZ_CCVW01000004.1"/>
</dbReference>
<dbReference type="InterPro" id="IPR008462">
    <property type="entry name" value="CsbD"/>
</dbReference>
<comment type="similarity">
    <text evidence="1">Belongs to the UPF0337 (CsbD) family.</text>
</comment>
<dbReference type="EMBL" id="CCSB01000004">
    <property type="protein sequence ID" value="CDZ79237.1"/>
    <property type="molecule type" value="Genomic_DNA"/>
</dbReference>
<evidence type="ECO:0000256" key="1">
    <source>
        <dbReference type="ARBA" id="ARBA00009129"/>
    </source>
</evidence>
<protein>
    <submittedName>
        <fullName evidence="3">CsbD-like protein</fullName>
    </submittedName>
</protein>
<dbReference type="OrthoDB" id="9796058at2"/>
<dbReference type="AlphaFoldDB" id="A0A078L1W7"/>
<evidence type="ECO:0000313" key="4">
    <source>
        <dbReference type="Proteomes" id="UP000044071"/>
    </source>
</evidence>
<accession>A0A078L1W7</accession>
<dbReference type="InterPro" id="IPR050423">
    <property type="entry name" value="UPF0337_stress_rsp"/>
</dbReference>
<organism evidence="3 4">
    <name type="scientific">Legionella massiliensis</name>
    <dbReference type="NCBI Taxonomy" id="1034943"/>
    <lineage>
        <taxon>Bacteria</taxon>
        <taxon>Pseudomonadati</taxon>
        <taxon>Pseudomonadota</taxon>
        <taxon>Gammaproteobacteria</taxon>
        <taxon>Legionellales</taxon>
        <taxon>Legionellaceae</taxon>
        <taxon>Legionella</taxon>
    </lineage>
</organism>
<dbReference type="Pfam" id="PF05532">
    <property type="entry name" value="CsbD"/>
    <property type="match status" value="1"/>
</dbReference>
<dbReference type="PIRSF" id="PIRSF039008">
    <property type="entry name" value="YjbJ"/>
    <property type="match status" value="1"/>
</dbReference>
<dbReference type="PANTHER" id="PTHR34977">
    <property type="entry name" value="UPF0337 PROTEIN YJBJ"/>
    <property type="match status" value="1"/>
</dbReference>
<dbReference type="Proteomes" id="UP000044071">
    <property type="component" value="Unassembled WGS sequence"/>
</dbReference>
<feature type="domain" description="CsbD-like" evidence="2">
    <location>
        <begin position="4"/>
        <end position="56"/>
    </location>
</feature>